<keyword evidence="1" id="KW-1185">Reference proteome</keyword>
<dbReference type="Proteomes" id="UP000887565">
    <property type="component" value="Unplaced"/>
</dbReference>
<accession>A0A915HSH7</accession>
<proteinExistence type="predicted"/>
<evidence type="ECO:0000313" key="2">
    <source>
        <dbReference type="WBParaSite" id="nRc.2.0.1.t04332-RA"/>
    </source>
</evidence>
<dbReference type="WBParaSite" id="nRc.2.0.1.t04332-RA">
    <property type="protein sequence ID" value="nRc.2.0.1.t04332-RA"/>
    <property type="gene ID" value="nRc.2.0.1.g04332"/>
</dbReference>
<sequence length="185" mass="20769">MLNKVKKPVNTGWSEERLEYEIFQYKAVNTFAINKCNAPKMITYIQVRIANKSSIIATLAFGGPNKNPRASKAATASKFKVRNFSAIKSQSSCMREASCNTGITSLKHSRIPEDLINDYGSQLLIMCAACIPEQYAILWEIGETSNRIFQLLNQCFFGHDFTSTNRLSSLEESVENKKLQSLITV</sequence>
<dbReference type="AlphaFoldDB" id="A0A915HSH7"/>
<protein>
    <submittedName>
        <fullName evidence="2">Uncharacterized protein</fullName>
    </submittedName>
</protein>
<organism evidence="1 2">
    <name type="scientific">Romanomermis culicivorax</name>
    <name type="common">Nematode worm</name>
    <dbReference type="NCBI Taxonomy" id="13658"/>
    <lineage>
        <taxon>Eukaryota</taxon>
        <taxon>Metazoa</taxon>
        <taxon>Ecdysozoa</taxon>
        <taxon>Nematoda</taxon>
        <taxon>Enoplea</taxon>
        <taxon>Dorylaimia</taxon>
        <taxon>Mermithida</taxon>
        <taxon>Mermithoidea</taxon>
        <taxon>Mermithidae</taxon>
        <taxon>Romanomermis</taxon>
    </lineage>
</organism>
<reference evidence="2" key="1">
    <citation type="submission" date="2022-11" db="UniProtKB">
        <authorList>
            <consortium name="WormBaseParasite"/>
        </authorList>
    </citation>
    <scope>IDENTIFICATION</scope>
</reference>
<evidence type="ECO:0000313" key="1">
    <source>
        <dbReference type="Proteomes" id="UP000887565"/>
    </source>
</evidence>
<name>A0A915HSH7_ROMCU</name>